<accession>F0MCP0</accession>
<evidence type="ECO:0000259" key="1">
    <source>
        <dbReference type="Pfam" id="PF13701"/>
    </source>
</evidence>
<keyword evidence="2" id="KW-0614">Plasmid</keyword>
<protein>
    <recommendedName>
        <fullName evidence="1">Transposase DDE domain-containing protein</fullName>
    </recommendedName>
</protein>
<dbReference type="KEGG" id="apn:Asphe3_42310"/>
<reference evidence="3" key="1">
    <citation type="journal article" date="2011" name="Stand. Genomic Sci.">
        <title>Complete genome sequence of Arthrobacter phenanthrenivorans type strain (Sphe3).</title>
        <authorList>
            <person name="Kallimanis A."/>
            <person name="Labutti K.M."/>
            <person name="Lapidus A."/>
            <person name="Clum A."/>
            <person name="Lykidis A."/>
            <person name="Mavromatis K."/>
            <person name="Pagani I."/>
            <person name="Liolios K."/>
            <person name="Ivanova N."/>
            <person name="Goodwin L."/>
            <person name="Pitluck S."/>
            <person name="Chen A."/>
            <person name="Palaniappan K."/>
            <person name="Markowitz V."/>
            <person name="Bristow J."/>
            <person name="Velentzas A.D."/>
            <person name="Perisynakis A."/>
            <person name="Ouzounis C.C."/>
            <person name="Kyrpides N.C."/>
            <person name="Koukkou A.I."/>
            <person name="Drainas C."/>
        </authorList>
    </citation>
    <scope>NUCLEOTIDE SEQUENCE [LARGE SCALE GENOMIC DNA]</scope>
    <source>
        <strain evidence="3">DSM 18606 / JCM 16027 / LMG 23796 / Sphe3</strain>
        <plasmid evidence="3">Plasmid pASPHE302</plasmid>
    </source>
</reference>
<dbReference type="Proteomes" id="UP000008639">
    <property type="component" value="Plasmid pASPHE302"/>
</dbReference>
<gene>
    <name evidence="2" type="ordered locus">Asphe3_42310</name>
</gene>
<dbReference type="InterPro" id="IPR025668">
    <property type="entry name" value="Tnp_DDE_dom"/>
</dbReference>
<proteinExistence type="predicted"/>
<geneLocation type="plasmid" evidence="2 3">
    <name>pASPHE302</name>
</geneLocation>
<name>F0MCP0_PSEPM</name>
<sequence>MLAAEIMAWTQMIALSGTKARRWEPKKLRARLFEIGGKIASHARRTTLHLATTAPDVALLLKGMKRLAVLSPP</sequence>
<feature type="domain" description="Transposase DDE" evidence="1">
    <location>
        <begin position="2"/>
        <end position="70"/>
    </location>
</feature>
<evidence type="ECO:0000313" key="2">
    <source>
        <dbReference type="EMBL" id="ADX75296.1"/>
    </source>
</evidence>
<dbReference type="AlphaFoldDB" id="F0MCP0"/>
<evidence type="ECO:0000313" key="3">
    <source>
        <dbReference type="Proteomes" id="UP000008639"/>
    </source>
</evidence>
<organism evidence="2 3">
    <name type="scientific">Pseudarthrobacter phenanthrenivorans (strain DSM 18606 / JCM 16027 / LMG 23796 / Sphe3)</name>
    <name type="common">Arthrobacter phenanthrenivorans</name>
    <dbReference type="NCBI Taxonomy" id="930171"/>
    <lineage>
        <taxon>Bacteria</taxon>
        <taxon>Bacillati</taxon>
        <taxon>Actinomycetota</taxon>
        <taxon>Actinomycetes</taxon>
        <taxon>Micrococcales</taxon>
        <taxon>Micrococcaceae</taxon>
        <taxon>Pseudarthrobacter</taxon>
    </lineage>
</organism>
<dbReference type="EMBL" id="CP002381">
    <property type="protein sequence ID" value="ADX75296.1"/>
    <property type="molecule type" value="Genomic_DNA"/>
</dbReference>
<dbReference type="HOGENOM" id="CLU_200592_0_0_11"/>
<dbReference type="Pfam" id="PF13701">
    <property type="entry name" value="DDE_Tnp_1_4"/>
    <property type="match status" value="1"/>
</dbReference>